<dbReference type="Proteomes" id="UP001163835">
    <property type="component" value="Unassembled WGS sequence"/>
</dbReference>
<organism evidence="1 2">
    <name type="scientific">Lentinula aff. lateritia</name>
    <dbReference type="NCBI Taxonomy" id="2804960"/>
    <lineage>
        <taxon>Eukaryota</taxon>
        <taxon>Fungi</taxon>
        <taxon>Dikarya</taxon>
        <taxon>Basidiomycota</taxon>
        <taxon>Agaricomycotina</taxon>
        <taxon>Agaricomycetes</taxon>
        <taxon>Agaricomycetidae</taxon>
        <taxon>Agaricales</taxon>
        <taxon>Marasmiineae</taxon>
        <taxon>Omphalotaceae</taxon>
        <taxon>Lentinula</taxon>
    </lineage>
</organism>
<sequence>MVTRLHTRTQSTSSDQYIRSNAMNSPAVPIQSIYDLGATRLLQSLSDPEAPREPLPPLSSFPEDHRQPSSISIDWNMLEDLQPEFSGSREEEGMQALNNFMLNIFEHGPDNINSDDEFDERLNESNESDVENGSFDNTSVRDDDAFNPYDGLLNKRPRSDFSSKSPEWFPWPNRTTCTLDILMHLPRSVFSVRQLELFLWLLRVNGVQDATSVKSMKDLDAKLQSLYGIQTYEYKGAFGHTYYVNSLADIISQEMCNPHVRPHLEFYPEDCNGKNVSEARQSSRMLNEIPDEELGPMVRLGPYDFYIFEPAKLRSGVICMPHRWFKRDDQFFARCWKMQEVEHERGSKSWRVIKGEGKFEVHEDQFILPFPALATDMGLYPHLTDVTKIEDFIDMTLDDPQVKPWTLTNPNLGNPWRQRANGAECLSFPIWLYCDDTSGNTSKRWNEHNSFLFTPAGLPRAKSSQEYNVHFLVTSNTAPPLEMMDGIADQILDCQENGIWAWDPMKNTRVLLLVCVLALLGDNPMQSEFASHIGMRGKFFCRICWVKGKDASADDDRVLAESVAGNDGSGSEDDNGSETRSVQSASTTASRNAETKKKRAKFKESLKTLVKRVKDFVLPGTPRNKAESIEKLKTQFVLAQTPSATNKVKSHRTDNGLKDTFQTFFIDRLLSAAKRRPGNNDPTAAVNQLMESFPSETMSPVWRIRGLDPHADTPVEILHVVLLGFVKYLWRDVIENQIKKNPAKKKELAARLSSFDIEGLGLDSKLAGDTLVDYAGSLTGSDFRKICQVAPFVLKDFVSDECYQTWISLSKLIPLIWQPEIEDLDTYLPILKEEIQQFLLHAAKWSIRWFNKPKFHILVHLPEHIRRFGPAILFATEVFESYNAVIRAKSVHSNRLAPSRDIARAFAKQNRLRHMLSGGTFLNREHLAADVAANKRFENTALPQRERVTKTQLYFRCGHFDKEHWITVGPSPLDVVAHSNIVSQYLGIEKTSKSNVPGTCTLDSTKTSQRWNMLQTSRAVPDTSIFTEHQKLNGTFRCTKDLILANGDRCSTGSYVACTDPSLREFSRDGIAIIQVREMLRLDRKDNPMVVADSVLVEAIKVGTVASCQGMPRLSPSSQYFAIDPSHDCIQHKCPVKQVAPEFQERQKSQKLKGVVVHRGNPQDQLLNTAQMRDAKYIQRFRIQAEPLSFNLVLEQSATHEWNAMNKSKPVTRPSARRETPQMESIPQASVQSNHPQREIPPQHLHSSPMIPSNLYPVPTIYSSPGQQANAHHIFPSGYNWQDRSHGHGPHSPRPNLFNSFPPVHHPSPTSYLINQPPLAFPSHLPSNRSLYIPQSEDFHQQASAQGPPPVPFASSMSPSSSASGASASPASHNPQSARGSRLRYQFHPDMEPHQ</sequence>
<proteinExistence type="predicted"/>
<gene>
    <name evidence="1" type="ORF">F5876DRAFT_81326</name>
</gene>
<evidence type="ECO:0000313" key="1">
    <source>
        <dbReference type="EMBL" id="KAJ3805860.1"/>
    </source>
</evidence>
<accession>A0ACC1TMX7</accession>
<evidence type="ECO:0000313" key="2">
    <source>
        <dbReference type="Proteomes" id="UP001163835"/>
    </source>
</evidence>
<keyword evidence="2" id="KW-1185">Reference proteome</keyword>
<comment type="caution">
    <text evidence="1">The sequence shown here is derived from an EMBL/GenBank/DDBJ whole genome shotgun (WGS) entry which is preliminary data.</text>
</comment>
<name>A0ACC1TMX7_9AGAR</name>
<protein>
    <submittedName>
        <fullName evidence="1">Uncharacterized protein</fullName>
    </submittedName>
</protein>
<dbReference type="EMBL" id="MU795518">
    <property type="protein sequence ID" value="KAJ3805860.1"/>
    <property type="molecule type" value="Genomic_DNA"/>
</dbReference>
<reference evidence="1" key="1">
    <citation type="submission" date="2022-09" db="EMBL/GenBank/DDBJ databases">
        <title>A Global Phylogenomic Analysis of the Shiitake Genus Lentinula.</title>
        <authorList>
            <consortium name="DOE Joint Genome Institute"/>
            <person name="Sierra-Patev S."/>
            <person name="Min B."/>
            <person name="Naranjo-Ortiz M."/>
            <person name="Looney B."/>
            <person name="Konkel Z."/>
            <person name="Slot J.C."/>
            <person name="Sakamoto Y."/>
            <person name="Steenwyk J.L."/>
            <person name="Rokas A."/>
            <person name="Carro J."/>
            <person name="Camarero S."/>
            <person name="Ferreira P."/>
            <person name="Molpeceres G."/>
            <person name="Ruiz-Duenas F.J."/>
            <person name="Serrano A."/>
            <person name="Henrissat B."/>
            <person name="Drula E."/>
            <person name="Hughes K.W."/>
            <person name="Mata J.L."/>
            <person name="Ishikawa N.K."/>
            <person name="Vargas-Isla R."/>
            <person name="Ushijima S."/>
            <person name="Smith C.A."/>
            <person name="Ahrendt S."/>
            <person name="Andreopoulos W."/>
            <person name="He G."/>
            <person name="Labutti K."/>
            <person name="Lipzen A."/>
            <person name="Ng V."/>
            <person name="Riley R."/>
            <person name="Sandor L."/>
            <person name="Barry K."/>
            <person name="Martinez A.T."/>
            <person name="Xiao Y."/>
            <person name="Gibbons J.G."/>
            <person name="Terashima K."/>
            <person name="Grigoriev I.V."/>
            <person name="Hibbett D.S."/>
        </authorList>
    </citation>
    <scope>NUCLEOTIDE SEQUENCE</scope>
    <source>
        <strain evidence="1">TMI1499</strain>
    </source>
</reference>